<evidence type="ECO:0000313" key="22">
    <source>
        <dbReference type="EMBL" id="RPE90964.1"/>
    </source>
</evidence>
<evidence type="ECO:0000256" key="8">
    <source>
        <dbReference type="ARBA" id="ARBA00022801"/>
    </source>
</evidence>
<evidence type="ECO:0000256" key="5">
    <source>
        <dbReference type="ARBA" id="ARBA00017565"/>
    </source>
</evidence>
<evidence type="ECO:0000259" key="20">
    <source>
        <dbReference type="Pfam" id="PF22456"/>
    </source>
</evidence>
<comment type="function">
    <text evidence="2">Endopeptidase that degrades small peptides of less than 7 kDa, such as glucagon and insulin.</text>
</comment>
<evidence type="ECO:0000256" key="13">
    <source>
        <dbReference type="ARBA" id="ARBA00033450"/>
    </source>
</evidence>
<evidence type="ECO:0000256" key="12">
    <source>
        <dbReference type="ARBA" id="ARBA00031184"/>
    </source>
</evidence>
<reference evidence="22 23" key="2">
    <citation type="submission" date="2018-11" db="EMBL/GenBank/DDBJ databases">
        <title>Genomic Encyclopedia of Type Strains, Phase IV (KMG-IV): sequencing the most valuable type-strain genomes for metagenomic binning, comparative biology and taxonomic classification.</title>
        <authorList>
            <person name="Goeker M."/>
        </authorList>
    </citation>
    <scope>NUCLEOTIDE SEQUENCE [LARGE SCALE GENOMIC DNA]</scope>
    <source>
        <strain evidence="22 23">DSM 25797</strain>
    </source>
</reference>
<dbReference type="InterPro" id="IPR001431">
    <property type="entry name" value="Pept_M16_Zn_BS"/>
</dbReference>
<dbReference type="SUPFAM" id="SSF63411">
    <property type="entry name" value="LuxS/MPP-like metallohydrolase"/>
    <property type="match status" value="4"/>
</dbReference>
<dbReference type="FunFam" id="3.30.830.10:FF:000012">
    <property type="entry name" value="Protease 3"/>
    <property type="match status" value="1"/>
</dbReference>
<evidence type="ECO:0000256" key="15">
    <source>
        <dbReference type="SAM" id="Coils"/>
    </source>
</evidence>
<evidence type="ECO:0000256" key="4">
    <source>
        <dbReference type="ARBA" id="ARBA00012449"/>
    </source>
</evidence>
<reference evidence="21 24" key="1">
    <citation type="submission" date="2016-03" db="EMBL/GenBank/DDBJ databases">
        <authorList>
            <person name="Hansen M.J."/>
            <person name="Bojesen A.M."/>
            <person name="Planet P."/>
        </authorList>
    </citation>
    <scope>NUCLEOTIDE SEQUENCE [LARGE SCALE GENOMIC DNA]</scope>
    <source>
        <strain evidence="21 24">HPA 21</strain>
    </source>
</reference>
<keyword evidence="10" id="KW-0482">Metalloprotease</keyword>
<dbReference type="EMBL" id="CP015029">
    <property type="protein sequence ID" value="QIM64545.1"/>
    <property type="molecule type" value="Genomic_DNA"/>
</dbReference>
<dbReference type="RefSeq" id="WP_123957547.1">
    <property type="nucleotide sequence ID" value="NZ_CP015029.1"/>
</dbReference>
<evidence type="ECO:0000256" key="6">
    <source>
        <dbReference type="ARBA" id="ARBA00022670"/>
    </source>
</evidence>
<feature type="domain" description="Peptidase M16 C-terminal" evidence="18">
    <location>
        <begin position="234"/>
        <end position="415"/>
    </location>
</feature>
<feature type="domain" description="Peptidase M16 N-terminal" evidence="17">
    <location>
        <begin position="73"/>
        <end position="208"/>
    </location>
</feature>
<evidence type="ECO:0000256" key="16">
    <source>
        <dbReference type="SAM" id="SignalP"/>
    </source>
</evidence>
<evidence type="ECO:0000256" key="3">
    <source>
        <dbReference type="ARBA" id="ARBA00007261"/>
    </source>
</evidence>
<dbReference type="NCBIfam" id="NF011681">
    <property type="entry name" value="PRK15101.1"/>
    <property type="match status" value="1"/>
</dbReference>
<evidence type="ECO:0000256" key="1">
    <source>
        <dbReference type="ARBA" id="ARBA00001947"/>
    </source>
</evidence>
<evidence type="ECO:0000313" key="23">
    <source>
        <dbReference type="Proteomes" id="UP000276901"/>
    </source>
</evidence>
<feature type="chain" id="PRO_5042145713" description="Protease 3" evidence="16">
    <location>
        <begin position="27"/>
        <end position="981"/>
    </location>
</feature>
<dbReference type="InterPro" id="IPR054734">
    <property type="entry name" value="PqqF-like_C_4"/>
</dbReference>
<evidence type="ECO:0000256" key="14">
    <source>
        <dbReference type="RuleBase" id="RU004447"/>
    </source>
</evidence>
<dbReference type="GO" id="GO:0006508">
    <property type="term" value="P:proteolysis"/>
    <property type="evidence" value="ECO:0007669"/>
    <property type="project" value="UniProtKB-KW"/>
</dbReference>
<evidence type="ECO:0000259" key="19">
    <source>
        <dbReference type="Pfam" id="PF16187"/>
    </source>
</evidence>
<feature type="domain" description="Peptidase M16 middle/third" evidence="19">
    <location>
        <begin position="419"/>
        <end position="697"/>
    </location>
</feature>
<dbReference type="Pfam" id="PF00675">
    <property type="entry name" value="Peptidase_M16"/>
    <property type="match status" value="1"/>
</dbReference>
<accession>A0AAE7C1P0</accession>
<dbReference type="PANTHER" id="PTHR43690">
    <property type="entry name" value="NARDILYSIN"/>
    <property type="match status" value="1"/>
</dbReference>
<evidence type="ECO:0000313" key="24">
    <source>
        <dbReference type="Proteomes" id="UP000502287"/>
    </source>
</evidence>
<keyword evidence="16" id="KW-0732">Signal</keyword>
<dbReference type="Gene3D" id="3.30.830.10">
    <property type="entry name" value="Metalloenzyme, LuxS/M16 peptidase-like"/>
    <property type="match status" value="4"/>
</dbReference>
<keyword evidence="15" id="KW-0175">Coiled coil</keyword>
<evidence type="ECO:0000259" key="17">
    <source>
        <dbReference type="Pfam" id="PF00675"/>
    </source>
</evidence>
<dbReference type="InterPro" id="IPR050626">
    <property type="entry name" value="Peptidase_M16"/>
</dbReference>
<gene>
    <name evidence="21" type="ORF">A4G17_03345</name>
    <name evidence="22" type="ORF">EDC49_1965</name>
</gene>
<evidence type="ECO:0000313" key="21">
    <source>
        <dbReference type="EMBL" id="QIM64545.1"/>
    </source>
</evidence>
<dbReference type="InterPro" id="IPR011765">
    <property type="entry name" value="Pept_M16_N"/>
</dbReference>
<feature type="domain" description="Coenzyme PQQ synthesis protein F-like C-terminal lobe" evidence="20">
    <location>
        <begin position="800"/>
        <end position="898"/>
    </location>
</feature>
<feature type="signal peptide" evidence="16">
    <location>
        <begin position="1"/>
        <end position="26"/>
    </location>
</feature>
<evidence type="ECO:0000259" key="18">
    <source>
        <dbReference type="Pfam" id="PF05193"/>
    </source>
</evidence>
<protein>
    <recommendedName>
        <fullName evidence="5">Protease 3</fullName>
        <ecNumber evidence="4">3.4.24.55</ecNumber>
    </recommendedName>
    <alternativeName>
        <fullName evidence="13">Pitrilysin</fullName>
    </alternativeName>
    <alternativeName>
        <fullName evidence="12">Protease III</fullName>
    </alternativeName>
    <alternativeName>
        <fullName evidence="11">Protease pi</fullName>
    </alternativeName>
</protein>
<keyword evidence="6 22" id="KW-0645">Protease</keyword>
<dbReference type="AlphaFoldDB" id="A0AAE7C1P0"/>
<dbReference type="EMBL" id="RKQT01000006">
    <property type="protein sequence ID" value="RPE90964.1"/>
    <property type="molecule type" value="Genomic_DNA"/>
</dbReference>
<keyword evidence="7" id="KW-0479">Metal-binding</keyword>
<proteinExistence type="inferred from homology"/>
<evidence type="ECO:0000256" key="9">
    <source>
        <dbReference type="ARBA" id="ARBA00022833"/>
    </source>
</evidence>
<dbReference type="KEGG" id="fcl:A4G17_03345"/>
<evidence type="ECO:0000256" key="2">
    <source>
        <dbReference type="ARBA" id="ARBA00002184"/>
    </source>
</evidence>
<dbReference type="InterPro" id="IPR007863">
    <property type="entry name" value="Peptidase_M16_C"/>
</dbReference>
<keyword evidence="8" id="KW-0378">Hydrolase</keyword>
<feature type="coiled-coil region" evidence="15">
    <location>
        <begin position="647"/>
        <end position="674"/>
    </location>
</feature>
<dbReference type="GO" id="GO:0004222">
    <property type="term" value="F:metalloendopeptidase activity"/>
    <property type="evidence" value="ECO:0007669"/>
    <property type="project" value="UniProtKB-EC"/>
</dbReference>
<evidence type="ECO:0000256" key="11">
    <source>
        <dbReference type="ARBA" id="ARBA00029597"/>
    </source>
</evidence>
<dbReference type="Pfam" id="PF16187">
    <property type="entry name" value="Peptidase_M16_M"/>
    <property type="match status" value="1"/>
</dbReference>
<dbReference type="PANTHER" id="PTHR43690:SF18">
    <property type="entry name" value="INSULIN-DEGRADING ENZYME-RELATED"/>
    <property type="match status" value="1"/>
</dbReference>
<name>A0AAE7C1P0_9PAST</name>
<keyword evidence="23" id="KW-1185">Reference proteome</keyword>
<evidence type="ECO:0000256" key="10">
    <source>
        <dbReference type="ARBA" id="ARBA00023049"/>
    </source>
</evidence>
<dbReference type="EC" id="3.4.24.55" evidence="4"/>
<keyword evidence="9" id="KW-0862">Zinc</keyword>
<dbReference type="Proteomes" id="UP000502287">
    <property type="component" value="Chromosome"/>
</dbReference>
<dbReference type="GO" id="GO:0046872">
    <property type="term" value="F:metal ion binding"/>
    <property type="evidence" value="ECO:0007669"/>
    <property type="project" value="UniProtKB-KW"/>
</dbReference>
<sequence length="981" mass="110763">MKKSFLTYSLQAILALGIVHSTAIFANVSPNQAGNNAVMQQQQGFELLNVTINKSPTDKAIYQGIRLANGMEVLLISDEKANKSLMSVGLPMGSMEDPIQQQGLAHYLEHMILMGSKSFPETNSLDGFLTKNGGYNNAYTASDRTVYFLEVNNNAFDEAVARLSDAFAAPLLSETNAKKEVNAVNAEMVRAKSSDGFLMHDVNLATANPNHPITKFAVGNKITLSDKEGSKLQDELVKFYQQYYSANLMKAVLYSNQPIEKLAKLAESTLGKVTNKQLSVPKMEMPFFRDEDKSVIIDYKPVKPNKMLVLSFDMPEDKAQFKHKTAEYLAYVFNNNSEGTLSDYLIKQGLSDSGIQSSGNDDVSRNRGDFSFYISLADKGLAEKDKIISLVFQQIEKIKQAGIQQSYFDELKESLSQEFQHLQVEKSGRYVAGLASQMINYPLEHIIDQSYIVESMDKSAIQAKLAEMNIDNVRIILVNDKAKTDKKTKYFEAPYALNKITAEQKKQWLDFSKNPEIKLPELNPYFATDFSLNKVDQDRLIPKLIEQGKGTQIYAMGSHYFPTEPKANVLVNFAIEPKVVDIKQQVASVLLGYMADLAQTKIEFQSSVAGMESGFQLSENGLGISANGYTQNLSKLINDKIQQFSQFELTENMLDQAKQRYIEALDKLDKENSLTQANSVYSDLAKFPYFTPEKKREVLNEITLSDVQNLRNKLLTQATSVSALSLGNLSDDQVKSLISETEKTIKNNHGNFEKKQYVDINQSQRKINVIKKVPHQDNALTIVYYPNNYAEIDGISRAMLIKDIISRWYFDDLRTDKQLGYVVHAAMNRIGKTSGLHFLVQSPTASIQTIQQHNERFFKETLEKLQKMSAEEFEKYRSSLIEVLNHKPESLEQEMSEFSLDFSRGNPNFDHKPKIIERVKGLSKQDLIEFYQQAVIDQSGFVFAGQAIGVNEKINQPAEFNGFEKISNIEKLQSEFELKQY</sequence>
<dbReference type="Pfam" id="PF22456">
    <property type="entry name" value="PqqF-like_C_4"/>
    <property type="match status" value="1"/>
</dbReference>
<organism evidence="21 24">
    <name type="scientific">Frederiksenia canicola</name>
    <dbReference type="NCBI Taxonomy" id="123824"/>
    <lineage>
        <taxon>Bacteria</taxon>
        <taxon>Pseudomonadati</taxon>
        <taxon>Pseudomonadota</taxon>
        <taxon>Gammaproteobacteria</taxon>
        <taxon>Pasteurellales</taxon>
        <taxon>Pasteurellaceae</taxon>
        <taxon>Frederiksenia</taxon>
    </lineage>
</organism>
<dbReference type="InterPro" id="IPR032632">
    <property type="entry name" value="Peptidase_M16_M"/>
</dbReference>
<comment type="cofactor">
    <cofactor evidence="1">
        <name>Zn(2+)</name>
        <dbReference type="ChEBI" id="CHEBI:29105"/>
    </cofactor>
</comment>
<dbReference type="Pfam" id="PF05193">
    <property type="entry name" value="Peptidase_M16_C"/>
    <property type="match status" value="1"/>
</dbReference>
<dbReference type="GO" id="GO:0005737">
    <property type="term" value="C:cytoplasm"/>
    <property type="evidence" value="ECO:0007669"/>
    <property type="project" value="UniProtKB-ARBA"/>
</dbReference>
<evidence type="ECO:0000256" key="7">
    <source>
        <dbReference type="ARBA" id="ARBA00022723"/>
    </source>
</evidence>
<dbReference type="PROSITE" id="PS00143">
    <property type="entry name" value="INSULINASE"/>
    <property type="match status" value="1"/>
</dbReference>
<comment type="similarity">
    <text evidence="3 14">Belongs to the peptidase M16 family.</text>
</comment>
<dbReference type="InterPro" id="IPR011249">
    <property type="entry name" value="Metalloenz_LuxS/M16"/>
</dbReference>
<dbReference type="Proteomes" id="UP000276901">
    <property type="component" value="Unassembled WGS sequence"/>
</dbReference>